<dbReference type="SUPFAM" id="SSF64484">
    <property type="entry name" value="beta and beta-prime subunits of DNA dependent RNA-polymerase"/>
    <property type="match status" value="1"/>
</dbReference>
<dbReference type="InterPro" id="IPR003105">
    <property type="entry name" value="SRA_YDG"/>
</dbReference>
<dbReference type="GO" id="GO:0016567">
    <property type="term" value="P:protein ubiquitination"/>
    <property type="evidence" value="ECO:0007669"/>
    <property type="project" value="TreeGrafter"/>
</dbReference>
<feature type="domain" description="YDG" evidence="1">
    <location>
        <begin position="7"/>
        <end position="149"/>
    </location>
</feature>
<organism evidence="2">
    <name type="scientific">marine metagenome</name>
    <dbReference type="NCBI Taxonomy" id="408172"/>
    <lineage>
        <taxon>unclassified sequences</taxon>
        <taxon>metagenomes</taxon>
        <taxon>ecological metagenomes</taxon>
    </lineage>
</organism>
<reference evidence="2" key="1">
    <citation type="submission" date="2018-05" db="EMBL/GenBank/DDBJ databases">
        <authorList>
            <person name="Lanie J.A."/>
            <person name="Ng W.-L."/>
            <person name="Kazmierczak K.M."/>
            <person name="Andrzejewski T.M."/>
            <person name="Davidsen T.M."/>
            <person name="Wayne K.J."/>
            <person name="Tettelin H."/>
            <person name="Glass J.I."/>
            <person name="Rusch D."/>
            <person name="Podicherti R."/>
            <person name="Tsui H.-C.T."/>
            <person name="Winkler M.E."/>
        </authorList>
    </citation>
    <scope>NUCLEOTIDE SEQUENCE</scope>
</reference>
<dbReference type="Pfam" id="PF02182">
    <property type="entry name" value="SAD_SRA"/>
    <property type="match status" value="1"/>
</dbReference>
<dbReference type="EMBL" id="UINC01066994">
    <property type="protein sequence ID" value="SVB98240.1"/>
    <property type="molecule type" value="Genomic_DNA"/>
</dbReference>
<gene>
    <name evidence="2" type="ORF">METZ01_LOCUS251094</name>
</gene>
<dbReference type="SUPFAM" id="SSF88697">
    <property type="entry name" value="PUA domain-like"/>
    <property type="match status" value="1"/>
</dbReference>
<dbReference type="InterPro" id="IPR045134">
    <property type="entry name" value="UHRF1/2-like"/>
</dbReference>
<name>A0A382IF12_9ZZZZ</name>
<dbReference type="Pfam" id="PF13391">
    <property type="entry name" value="HNH_2"/>
    <property type="match status" value="1"/>
</dbReference>
<dbReference type="Gene3D" id="1.10.30.50">
    <property type="match status" value="1"/>
</dbReference>
<evidence type="ECO:0000259" key="1">
    <source>
        <dbReference type="PROSITE" id="PS51015"/>
    </source>
</evidence>
<dbReference type="SMART" id="SM00466">
    <property type="entry name" value="SRA"/>
    <property type="match status" value="1"/>
</dbReference>
<evidence type="ECO:0000313" key="2">
    <source>
        <dbReference type="EMBL" id="SVB98240.1"/>
    </source>
</evidence>
<dbReference type="Gene3D" id="2.30.280.10">
    <property type="entry name" value="SRA-YDG"/>
    <property type="match status" value="1"/>
</dbReference>
<dbReference type="GO" id="GO:0044027">
    <property type="term" value="P:negative regulation of gene expression via chromosomal CpG island methylation"/>
    <property type="evidence" value="ECO:0007669"/>
    <property type="project" value="TreeGrafter"/>
</dbReference>
<proteinExistence type="predicted"/>
<dbReference type="PANTHER" id="PTHR14140:SF27">
    <property type="entry name" value="OS04G0289800 PROTEIN"/>
    <property type="match status" value="1"/>
</dbReference>
<dbReference type="SMART" id="SM00507">
    <property type="entry name" value="HNHc"/>
    <property type="match status" value="1"/>
</dbReference>
<protein>
    <recommendedName>
        <fullName evidence="1">YDG domain-containing protein</fullName>
    </recommendedName>
</protein>
<dbReference type="PROSITE" id="PS51015">
    <property type="entry name" value="YDG"/>
    <property type="match status" value="1"/>
</dbReference>
<dbReference type="InterPro" id="IPR003615">
    <property type="entry name" value="HNH_nuc"/>
</dbReference>
<accession>A0A382IF12</accession>
<sequence length="329" mass="35877">MPERIFGEIPGVSVGTVFPDRRSLSRSGVHRPTQAGICGNRTDGADSIVVSGGYRDDKDYGDLIIYTGQGGNDPNTKGQVADQELTRGNIGLAISCDNGRPIRVVRGAKGEPAHSPDHGYRYDGLFSVTRYWSQKGLDGFLVWQFELCRFPDSVSQVSELRLTGRAADEWQCACGKYRGPQFRGVICEKCSTEITFAGSTSPARRAHATVQRLVRNTAIGSVVKALHGYACQICGTQIETLTGRYAEAAHIRPLGRPHNGPDTESNVLCLCPNCHVQFDRLALYVEPDGAIHRTLSGETIGMLRSVPAHYVDPAQLIYQKALCRPDGNQ</sequence>
<dbReference type="InterPro" id="IPR015947">
    <property type="entry name" value="PUA-like_sf"/>
</dbReference>
<dbReference type="PANTHER" id="PTHR14140">
    <property type="entry name" value="E3 UBIQUITIN-PROTEIN LIGASE UHRF-RELATED"/>
    <property type="match status" value="1"/>
</dbReference>
<dbReference type="CDD" id="cd00085">
    <property type="entry name" value="HNHc"/>
    <property type="match status" value="1"/>
</dbReference>
<dbReference type="GO" id="GO:0061630">
    <property type="term" value="F:ubiquitin protein ligase activity"/>
    <property type="evidence" value="ECO:0007669"/>
    <property type="project" value="TreeGrafter"/>
</dbReference>
<dbReference type="InterPro" id="IPR036987">
    <property type="entry name" value="SRA-YDG_sf"/>
</dbReference>
<dbReference type="AlphaFoldDB" id="A0A382IF12"/>